<dbReference type="GO" id="GO:0005524">
    <property type="term" value="F:ATP binding"/>
    <property type="evidence" value="ECO:0007669"/>
    <property type="project" value="UniProtKB-UniRule"/>
</dbReference>
<dbReference type="SUPFAM" id="SSF52402">
    <property type="entry name" value="Adenine nucleotide alpha hydrolases-like"/>
    <property type="match status" value="1"/>
</dbReference>
<evidence type="ECO:0000313" key="13">
    <source>
        <dbReference type="Proteomes" id="UP000013243"/>
    </source>
</evidence>
<dbReference type="PANTHER" id="PTHR11587:SF2">
    <property type="entry name" value="ARGININOSUCCINATE SYNTHASE"/>
    <property type="match status" value="1"/>
</dbReference>
<keyword evidence="8 9" id="KW-0067">ATP-binding</keyword>
<feature type="domain" description="Arginosuccinate synthase-like N-terminal" evidence="10">
    <location>
        <begin position="6"/>
        <end position="169"/>
    </location>
</feature>
<reference evidence="12 13" key="1">
    <citation type="journal article" date="2016" name="ISME J.">
        <title>Global occurrence and heterogeneity of the Roseobacter-clade species Ruegeria mobilis.</title>
        <authorList>
            <person name="Sonnenschein E."/>
            <person name="Gram L."/>
        </authorList>
    </citation>
    <scope>NUCLEOTIDE SEQUENCE [LARGE SCALE GENOMIC DNA]</scope>
    <source>
        <strain evidence="12 13">F1926</strain>
    </source>
</reference>
<feature type="binding site" evidence="9">
    <location>
        <position position="278"/>
    </location>
    <ligand>
        <name>L-citrulline</name>
        <dbReference type="ChEBI" id="CHEBI:57743"/>
    </ligand>
</feature>
<dbReference type="PANTHER" id="PTHR11587">
    <property type="entry name" value="ARGININOSUCCINATE SYNTHASE"/>
    <property type="match status" value="1"/>
</dbReference>
<dbReference type="Proteomes" id="UP000013243">
    <property type="component" value="Chromosome"/>
</dbReference>
<dbReference type="InterPro" id="IPR024074">
    <property type="entry name" value="AS_cat/multimer_dom_body"/>
</dbReference>
<comment type="similarity">
    <text evidence="9">Belongs to the argininosuccinate synthase family. Type 1 subfamily.</text>
</comment>
<protein>
    <recommendedName>
        <fullName evidence="3 9">Argininosuccinate synthase</fullName>
        <ecNumber evidence="3 9">6.3.4.5</ecNumber>
    </recommendedName>
    <alternativeName>
        <fullName evidence="9">Citrulline--aspartate ligase</fullName>
    </alternativeName>
</protein>
<dbReference type="GO" id="GO:0000053">
    <property type="term" value="P:argininosuccinate metabolic process"/>
    <property type="evidence" value="ECO:0007669"/>
    <property type="project" value="TreeGrafter"/>
</dbReference>
<comment type="pathway">
    <text evidence="1 9">Amino-acid biosynthesis; L-arginine biosynthesis; L-arginine from L-ornithine and carbamoyl phosphate: step 2/3.</text>
</comment>
<feature type="binding site" evidence="9">
    <location>
        <position position="266"/>
    </location>
    <ligand>
        <name>L-citrulline</name>
        <dbReference type="ChEBI" id="CHEBI:57743"/>
    </ligand>
</feature>
<dbReference type="GO" id="GO:0004055">
    <property type="term" value="F:argininosuccinate synthase activity"/>
    <property type="evidence" value="ECO:0007669"/>
    <property type="project" value="UniProtKB-UniRule"/>
</dbReference>
<feature type="binding site" evidence="9">
    <location>
        <begin position="10"/>
        <end position="18"/>
    </location>
    <ligand>
        <name>ATP</name>
        <dbReference type="ChEBI" id="CHEBI:30616"/>
    </ligand>
</feature>
<evidence type="ECO:0000256" key="4">
    <source>
        <dbReference type="ARBA" id="ARBA00022571"/>
    </source>
</evidence>
<dbReference type="PROSITE" id="PS00564">
    <property type="entry name" value="ARGININOSUCCIN_SYN_1"/>
    <property type="match status" value="1"/>
</dbReference>
<proteinExistence type="inferred from homology"/>
<dbReference type="AlphaFoldDB" id="A0A1B1A620"/>
<comment type="subcellular location">
    <subcellularLocation>
        <location evidence="9">Cytoplasm</location>
    </subcellularLocation>
</comment>
<dbReference type="GO" id="GO:0005737">
    <property type="term" value="C:cytoplasm"/>
    <property type="evidence" value="ECO:0007669"/>
    <property type="project" value="UniProtKB-SubCell"/>
</dbReference>
<evidence type="ECO:0000256" key="1">
    <source>
        <dbReference type="ARBA" id="ARBA00004967"/>
    </source>
</evidence>
<dbReference type="Gene3D" id="1.20.5.470">
    <property type="entry name" value="Single helix bin"/>
    <property type="match status" value="1"/>
</dbReference>
<evidence type="ECO:0000256" key="7">
    <source>
        <dbReference type="ARBA" id="ARBA00022741"/>
    </source>
</evidence>
<dbReference type="InterPro" id="IPR001518">
    <property type="entry name" value="Arginosuc_synth"/>
</dbReference>
<feature type="binding site" evidence="9">
    <location>
        <position position="95"/>
    </location>
    <ligand>
        <name>L-citrulline</name>
        <dbReference type="ChEBI" id="CHEBI:57743"/>
    </ligand>
</feature>
<dbReference type="Gene3D" id="3.40.50.620">
    <property type="entry name" value="HUPs"/>
    <property type="match status" value="1"/>
</dbReference>
<comment type="subunit">
    <text evidence="2 9">Homotetramer.</text>
</comment>
<dbReference type="FunFam" id="3.90.1260.10:FF:000007">
    <property type="entry name" value="Argininosuccinate synthase"/>
    <property type="match status" value="1"/>
</dbReference>
<feature type="binding site" evidence="9">
    <location>
        <position position="37"/>
    </location>
    <ligand>
        <name>ATP</name>
        <dbReference type="ChEBI" id="CHEBI:30616"/>
    </ligand>
</feature>
<keyword evidence="7 9" id="KW-0547">Nucleotide-binding</keyword>
<evidence type="ECO:0000256" key="5">
    <source>
        <dbReference type="ARBA" id="ARBA00022598"/>
    </source>
</evidence>
<evidence type="ECO:0000256" key="2">
    <source>
        <dbReference type="ARBA" id="ARBA00011881"/>
    </source>
</evidence>
<dbReference type="Gene3D" id="3.90.1260.10">
    <property type="entry name" value="Argininosuccinate synthetase, chain A, domain 2"/>
    <property type="match status" value="1"/>
</dbReference>
<evidence type="ECO:0000256" key="9">
    <source>
        <dbReference type="HAMAP-Rule" id="MF_00005"/>
    </source>
</evidence>
<feature type="domain" description="Arginosuccinate synthase C-terminal" evidence="11">
    <location>
        <begin position="180"/>
        <end position="398"/>
    </location>
</feature>
<evidence type="ECO:0000256" key="3">
    <source>
        <dbReference type="ARBA" id="ARBA00012286"/>
    </source>
</evidence>
<feature type="binding site" evidence="9">
    <location>
        <position position="126"/>
    </location>
    <ligand>
        <name>L-citrulline</name>
        <dbReference type="ChEBI" id="CHEBI:57743"/>
    </ligand>
</feature>
<feature type="binding site" evidence="9">
    <location>
        <position position="122"/>
    </location>
    <ligand>
        <name>L-aspartate</name>
        <dbReference type="ChEBI" id="CHEBI:29991"/>
    </ligand>
</feature>
<dbReference type="NCBIfam" id="TIGR00032">
    <property type="entry name" value="argG"/>
    <property type="match status" value="1"/>
</dbReference>
<dbReference type="GO" id="GO:0006526">
    <property type="term" value="P:L-arginine biosynthetic process"/>
    <property type="evidence" value="ECO:0007669"/>
    <property type="project" value="UniProtKB-UniRule"/>
</dbReference>
<dbReference type="InterPro" id="IPR018223">
    <property type="entry name" value="Arginosuc_synth_CS"/>
</dbReference>
<accession>A0A1B1A620</accession>
<feature type="binding site" evidence="9">
    <location>
        <position position="120"/>
    </location>
    <ligand>
        <name>ATP</name>
        <dbReference type="ChEBI" id="CHEBI:30616"/>
    </ligand>
</feature>
<gene>
    <name evidence="9" type="primary">argG</name>
    <name evidence="12" type="ORF">K529_014680</name>
</gene>
<keyword evidence="4 9" id="KW-0055">Arginine biosynthesis</keyword>
<dbReference type="EMBL" id="CP015230">
    <property type="protein sequence ID" value="ANP42020.1"/>
    <property type="molecule type" value="Genomic_DNA"/>
</dbReference>
<feature type="binding site" evidence="9">
    <location>
        <position position="126"/>
    </location>
    <ligand>
        <name>L-aspartate</name>
        <dbReference type="ChEBI" id="CHEBI:29991"/>
    </ligand>
</feature>
<dbReference type="InterPro" id="IPR048267">
    <property type="entry name" value="Arginosuc_syn_N"/>
</dbReference>
<dbReference type="Pfam" id="PF20979">
    <property type="entry name" value="Arginosuc_syn_C"/>
    <property type="match status" value="1"/>
</dbReference>
<dbReference type="Pfam" id="PF00764">
    <property type="entry name" value="Arginosuc_synth"/>
    <property type="match status" value="1"/>
</dbReference>
<dbReference type="InterPro" id="IPR014729">
    <property type="entry name" value="Rossmann-like_a/b/a_fold"/>
</dbReference>
<dbReference type="InterPro" id="IPR048268">
    <property type="entry name" value="Arginosuc_syn_C"/>
</dbReference>
<evidence type="ECO:0000313" key="12">
    <source>
        <dbReference type="EMBL" id="ANP42020.1"/>
    </source>
</evidence>
<dbReference type="PROSITE" id="PS00565">
    <property type="entry name" value="ARGININOSUCCIN_SYN_2"/>
    <property type="match status" value="1"/>
</dbReference>
<dbReference type="KEGG" id="rmb:K529_014680"/>
<keyword evidence="9" id="KW-0963">Cytoplasm</keyword>
<comment type="catalytic activity">
    <reaction evidence="9">
        <text>L-citrulline + L-aspartate + ATP = 2-(N(omega)-L-arginino)succinate + AMP + diphosphate + H(+)</text>
        <dbReference type="Rhea" id="RHEA:10932"/>
        <dbReference type="ChEBI" id="CHEBI:15378"/>
        <dbReference type="ChEBI" id="CHEBI:29991"/>
        <dbReference type="ChEBI" id="CHEBI:30616"/>
        <dbReference type="ChEBI" id="CHEBI:33019"/>
        <dbReference type="ChEBI" id="CHEBI:57472"/>
        <dbReference type="ChEBI" id="CHEBI:57743"/>
        <dbReference type="ChEBI" id="CHEBI:456215"/>
        <dbReference type="EC" id="6.3.4.5"/>
    </reaction>
</comment>
<evidence type="ECO:0000259" key="11">
    <source>
        <dbReference type="Pfam" id="PF20979"/>
    </source>
</evidence>
<sequence>MSAPKKVVLAYSGGLDTSIILKWLQTEYGCEVVTFTADLGQGEELEPARKKAELLGIKPENIFIEDIREEFVRDFVFPMFRANAVYEGLYLLGTSIARPLISKRLVEIAEATGADAVSHGATGKGNDQVRFELSAYALNPDIKVIAPWREWDLTSRTKLLEFAEANQIPIAKDKRGEAPFSVDANLLHTSSEGKVLEDPAEMAPDYVYQRTVNPEDAPNEPEFIEITFEKGDAVAINGEAMSPATILTQLNEYGRKHGIGRLDFVENRFVGMKSRGIYETPGGDILLEAHRGIEQITLDSGAGHLKDSIMPRYAELIYNGFWYSPEREMLQALIDESQKHVTGTVRLKLYKGSAKTVGRWSEHSLYSEAHVTFEEDAGAYDQKDAQGFIQLNALRLKLLAARNRRVK</sequence>
<dbReference type="GeneID" id="28251104"/>
<dbReference type="CDD" id="cd01999">
    <property type="entry name" value="ASS"/>
    <property type="match status" value="1"/>
</dbReference>
<dbReference type="InterPro" id="IPR023434">
    <property type="entry name" value="Arginosuc_synth_type_1_subfam"/>
</dbReference>
<feature type="binding site" evidence="9">
    <location>
        <position position="190"/>
    </location>
    <ligand>
        <name>L-citrulline</name>
        <dbReference type="ChEBI" id="CHEBI:57743"/>
    </ligand>
</feature>
<dbReference type="STRING" id="1265309.K529_014680"/>
<organism evidence="12 13">
    <name type="scientific">Tritonibacter mobilis F1926</name>
    <dbReference type="NCBI Taxonomy" id="1265309"/>
    <lineage>
        <taxon>Bacteria</taxon>
        <taxon>Pseudomonadati</taxon>
        <taxon>Pseudomonadota</taxon>
        <taxon>Alphaproteobacteria</taxon>
        <taxon>Rhodobacterales</taxon>
        <taxon>Paracoccaceae</taxon>
        <taxon>Tritonibacter</taxon>
    </lineage>
</organism>
<dbReference type="SUPFAM" id="SSF69864">
    <property type="entry name" value="Argininosuccinate synthetase, C-terminal domain"/>
    <property type="match status" value="1"/>
</dbReference>
<feature type="binding site" evidence="9">
    <location>
        <position position="127"/>
    </location>
    <ligand>
        <name>L-aspartate</name>
        <dbReference type="ChEBI" id="CHEBI:29991"/>
    </ligand>
</feature>
<keyword evidence="6 9" id="KW-0028">Amino-acid biosynthesis</keyword>
<dbReference type="OrthoDB" id="9801641at2"/>
<dbReference type="NCBIfam" id="NF001770">
    <property type="entry name" value="PRK00509.1"/>
    <property type="match status" value="1"/>
</dbReference>
<evidence type="ECO:0000256" key="6">
    <source>
        <dbReference type="ARBA" id="ARBA00022605"/>
    </source>
</evidence>
<evidence type="ECO:0000259" key="10">
    <source>
        <dbReference type="Pfam" id="PF00764"/>
    </source>
</evidence>
<name>A0A1B1A620_9RHOB</name>
<dbReference type="HAMAP" id="MF_00005">
    <property type="entry name" value="Arg_succ_synth_type1"/>
    <property type="match status" value="1"/>
</dbReference>
<feature type="binding site" evidence="9">
    <location>
        <position position="90"/>
    </location>
    <ligand>
        <name>L-citrulline</name>
        <dbReference type="ChEBI" id="CHEBI:57743"/>
    </ligand>
</feature>
<feature type="binding site" evidence="9">
    <location>
        <position position="130"/>
    </location>
    <ligand>
        <name>L-citrulline</name>
        <dbReference type="ChEBI" id="CHEBI:57743"/>
    </ligand>
</feature>
<keyword evidence="5 9" id="KW-0436">Ligase</keyword>
<dbReference type="GO" id="GO:0000050">
    <property type="term" value="P:urea cycle"/>
    <property type="evidence" value="ECO:0007669"/>
    <property type="project" value="TreeGrafter"/>
</dbReference>
<dbReference type="UniPathway" id="UPA00068">
    <property type="reaction ID" value="UER00113"/>
</dbReference>
<evidence type="ECO:0000256" key="8">
    <source>
        <dbReference type="ARBA" id="ARBA00022840"/>
    </source>
</evidence>
<dbReference type="FunFam" id="3.40.50.620:FF:000019">
    <property type="entry name" value="Argininosuccinate synthase"/>
    <property type="match status" value="1"/>
</dbReference>
<dbReference type="EC" id="6.3.4.5" evidence="3 9"/>
<feature type="binding site" evidence="9">
    <location>
        <position position="181"/>
    </location>
    <ligand>
        <name>L-citrulline</name>
        <dbReference type="ChEBI" id="CHEBI:57743"/>
    </ligand>
</feature>
<dbReference type="RefSeq" id="WP_005618752.1">
    <property type="nucleotide sequence ID" value="NZ_CP015230.1"/>
</dbReference>